<organism evidence="1 2">
    <name type="scientific">Nitrosomonas ureae</name>
    <dbReference type="NCBI Taxonomy" id="44577"/>
    <lineage>
        <taxon>Bacteria</taxon>
        <taxon>Pseudomonadati</taxon>
        <taxon>Pseudomonadota</taxon>
        <taxon>Betaproteobacteria</taxon>
        <taxon>Nitrosomonadales</taxon>
        <taxon>Nitrosomonadaceae</taxon>
        <taxon>Nitrosomonas</taxon>
    </lineage>
</organism>
<gene>
    <name evidence="1" type="ORF">SAMN05216334_10120</name>
</gene>
<dbReference type="RefSeq" id="WP_103965037.1">
    <property type="nucleotide sequence ID" value="NZ_FNUX01000001.1"/>
</dbReference>
<sequence length="68" mass="7923">MKILVHFESGFKQTFIVPKYMLALEFRNMAREIGGNIASIEFSLPSRRHASMAPVELRNEVFRLPDER</sequence>
<dbReference type="Proteomes" id="UP000236753">
    <property type="component" value="Unassembled WGS sequence"/>
</dbReference>
<evidence type="ECO:0000313" key="1">
    <source>
        <dbReference type="EMBL" id="SEF38715.1"/>
    </source>
</evidence>
<dbReference type="OrthoDB" id="8549005at2"/>
<reference evidence="1 2" key="1">
    <citation type="submission" date="2016-10" db="EMBL/GenBank/DDBJ databases">
        <authorList>
            <person name="de Groot N.N."/>
        </authorList>
    </citation>
    <scope>NUCLEOTIDE SEQUENCE [LARGE SCALE GENOMIC DNA]</scope>
    <source>
        <strain evidence="1 2">Nm13</strain>
    </source>
</reference>
<evidence type="ECO:0000313" key="2">
    <source>
        <dbReference type="Proteomes" id="UP000236753"/>
    </source>
</evidence>
<name>A0A1H5RK25_9PROT</name>
<dbReference type="EMBL" id="FNUX01000001">
    <property type="protein sequence ID" value="SEF38715.1"/>
    <property type="molecule type" value="Genomic_DNA"/>
</dbReference>
<protein>
    <submittedName>
        <fullName evidence="1">Uncharacterized protein</fullName>
    </submittedName>
</protein>
<accession>A0A1H5RK25</accession>
<proteinExistence type="predicted"/>
<dbReference type="AlphaFoldDB" id="A0A1H5RK25"/>